<name>A0A239E5R8_9PSED</name>
<dbReference type="STRING" id="1215104.GCA_000730585_02438"/>
<comment type="similarity">
    <text evidence="1">Belongs to the ATP-dependent AMP-binding enzyme family.</text>
</comment>
<dbReference type="EMBL" id="FZOL01000007">
    <property type="protein sequence ID" value="SNS39214.1"/>
    <property type="molecule type" value="Genomic_DNA"/>
</dbReference>
<accession>A0A239E5R8</accession>
<evidence type="ECO:0000256" key="1">
    <source>
        <dbReference type="ARBA" id="ARBA00006432"/>
    </source>
</evidence>
<dbReference type="GO" id="GO:0006633">
    <property type="term" value="P:fatty acid biosynthetic process"/>
    <property type="evidence" value="ECO:0007669"/>
    <property type="project" value="TreeGrafter"/>
</dbReference>
<feature type="domain" description="AMP-binding enzyme C-terminal" evidence="6">
    <location>
        <begin position="455"/>
        <end position="569"/>
    </location>
</feature>
<proteinExistence type="inferred from homology"/>
<organism evidence="7 8">
    <name type="scientific">Pseudomonas japonica</name>
    <dbReference type="NCBI Taxonomy" id="256466"/>
    <lineage>
        <taxon>Bacteria</taxon>
        <taxon>Pseudomonadati</taxon>
        <taxon>Pseudomonadota</taxon>
        <taxon>Gammaproteobacteria</taxon>
        <taxon>Pseudomonadales</taxon>
        <taxon>Pseudomonadaceae</taxon>
        <taxon>Pseudomonas</taxon>
    </lineage>
</organism>
<dbReference type="Gene3D" id="3.30.300.30">
    <property type="match status" value="1"/>
</dbReference>
<dbReference type="InterPro" id="IPR000873">
    <property type="entry name" value="AMP-dep_synth/lig_dom"/>
</dbReference>
<dbReference type="GO" id="GO:0016874">
    <property type="term" value="F:ligase activity"/>
    <property type="evidence" value="ECO:0007669"/>
    <property type="project" value="UniProtKB-KW"/>
</dbReference>
<dbReference type="InterPro" id="IPR025110">
    <property type="entry name" value="AMP-bd_C"/>
</dbReference>
<dbReference type="Pfam" id="PF00501">
    <property type="entry name" value="AMP-binding"/>
    <property type="match status" value="1"/>
</dbReference>
<keyword evidence="2 7" id="KW-0436">Ligase</keyword>
<feature type="domain" description="AMP-dependent synthetase/ligase" evidence="5">
    <location>
        <begin position="11"/>
        <end position="411"/>
    </location>
</feature>
<keyword evidence="8" id="KW-1185">Reference proteome</keyword>
<dbReference type="PANTHER" id="PTHR22754:SF32">
    <property type="entry name" value="DISCO-INTERACTING PROTEIN 2"/>
    <property type="match status" value="1"/>
</dbReference>
<dbReference type="GO" id="GO:0070566">
    <property type="term" value="F:adenylyltransferase activity"/>
    <property type="evidence" value="ECO:0007669"/>
    <property type="project" value="TreeGrafter"/>
</dbReference>
<dbReference type="FunFam" id="3.40.50.12780:FF:000013">
    <property type="entry name" value="Long-chain-fatty-acid--AMP ligase FadD32"/>
    <property type="match status" value="1"/>
</dbReference>
<keyword evidence="4" id="KW-0443">Lipid metabolism</keyword>
<dbReference type="Pfam" id="PF23024">
    <property type="entry name" value="AMP-dom_DIP2-like"/>
    <property type="match status" value="1"/>
</dbReference>
<evidence type="ECO:0000259" key="5">
    <source>
        <dbReference type="Pfam" id="PF00501"/>
    </source>
</evidence>
<keyword evidence="3" id="KW-0276">Fatty acid metabolism</keyword>
<dbReference type="CDD" id="cd05931">
    <property type="entry name" value="FAAL"/>
    <property type="match status" value="1"/>
</dbReference>
<evidence type="ECO:0000256" key="4">
    <source>
        <dbReference type="ARBA" id="ARBA00023098"/>
    </source>
</evidence>
<dbReference type="GO" id="GO:0071766">
    <property type="term" value="P:Actinobacterium-type cell wall biogenesis"/>
    <property type="evidence" value="ECO:0007669"/>
    <property type="project" value="UniProtKB-ARBA"/>
</dbReference>
<dbReference type="InterPro" id="IPR042099">
    <property type="entry name" value="ANL_N_sf"/>
</dbReference>
<evidence type="ECO:0000256" key="3">
    <source>
        <dbReference type="ARBA" id="ARBA00022832"/>
    </source>
</evidence>
<dbReference type="Proteomes" id="UP000198407">
    <property type="component" value="Unassembled WGS sequence"/>
</dbReference>
<evidence type="ECO:0000256" key="2">
    <source>
        <dbReference type="ARBA" id="ARBA00022598"/>
    </source>
</evidence>
<evidence type="ECO:0000313" key="7">
    <source>
        <dbReference type="EMBL" id="SNS39214.1"/>
    </source>
</evidence>
<dbReference type="Gene3D" id="3.40.50.12780">
    <property type="entry name" value="N-terminal domain of ligase-like"/>
    <property type="match status" value="1"/>
</dbReference>
<dbReference type="SUPFAM" id="SSF56801">
    <property type="entry name" value="Acetyl-CoA synthetase-like"/>
    <property type="match status" value="1"/>
</dbReference>
<dbReference type="InterPro" id="IPR045851">
    <property type="entry name" value="AMP-bd_C_sf"/>
</dbReference>
<dbReference type="RefSeq" id="WP_042125680.1">
    <property type="nucleotide sequence ID" value="NZ_FZOL01000007.1"/>
</dbReference>
<protein>
    <submittedName>
        <fullName evidence="7">Acyl-CoA synthetase (AMP-forming)/AMP-acid ligase II</fullName>
    </submittedName>
</protein>
<dbReference type="InterPro" id="IPR020845">
    <property type="entry name" value="AMP-binding_CS"/>
</dbReference>
<dbReference type="OrthoDB" id="9757559at2"/>
<evidence type="ECO:0000259" key="6">
    <source>
        <dbReference type="Pfam" id="PF23024"/>
    </source>
</evidence>
<sequence>MRLRNILSYLEYHSAQQGDKAAFIYLEQGEHEAERISFAQLQQQSYTLGVALAGTFERSSRVLIALPDGIDFIRAFLGALYAGLIPVPAKPALNSESEAKLIRIAEDSQAQGIFMVPGPLEAQSPELSHALGRMQLLVSEALISRVPSDQCAGIEGQSSCGSELAFLQYTSGSTGHPKGVMVSHDNLLANEDMMSWAWATTTDDVIVSWLPMFHDMGLMGSVLLTIFSGAQCVLMRPTAFVQRPARWLEAVQTYGGTITGGPNFAYKMLATERVTHSFEHLNLSTLKVVYCGSEPISSAVVQKFLKAYERFGLRAETFSPSYGMAEATLMVSGGRLGHVYSTLAMDAVTGMALPGENPEEARPGIKQVIACGVSMPDQQLRIVNPHTRRQCAEFETGEIWVAGPHIALGYWNKPEASEDSFAAIIEGEPAQRYLRTGDMGFLANGELYINGRIKELIIINGNNYYPQDIEETCSASHPALGPRAAAFGVNSHSGEEIVIVQELSKSLQDELTSGHLDEITSNIRSSVYRKHSLPLKEIIYVRNNGIPQTTSGKICRVSCRRNYESRSLAAVGLTASEE</sequence>
<reference evidence="8" key="1">
    <citation type="submission" date="2017-06" db="EMBL/GenBank/DDBJ databases">
        <authorList>
            <person name="Varghese N."/>
            <person name="Submissions S."/>
        </authorList>
    </citation>
    <scope>NUCLEOTIDE SEQUENCE [LARGE SCALE GENOMIC DNA]</scope>
    <source>
        <strain evidence="8">DSM 22348</strain>
    </source>
</reference>
<dbReference type="GO" id="GO:0005886">
    <property type="term" value="C:plasma membrane"/>
    <property type="evidence" value="ECO:0007669"/>
    <property type="project" value="TreeGrafter"/>
</dbReference>
<gene>
    <name evidence="7" type="ORF">SAMN05444352_10781</name>
</gene>
<evidence type="ECO:0000313" key="8">
    <source>
        <dbReference type="Proteomes" id="UP000198407"/>
    </source>
</evidence>
<dbReference type="PANTHER" id="PTHR22754">
    <property type="entry name" value="DISCO-INTERACTING PROTEIN 2 DIP2 -RELATED"/>
    <property type="match status" value="1"/>
</dbReference>
<dbReference type="PROSITE" id="PS00455">
    <property type="entry name" value="AMP_BINDING"/>
    <property type="match status" value="1"/>
</dbReference>
<dbReference type="AlphaFoldDB" id="A0A239E5R8"/>
<dbReference type="InterPro" id="IPR040097">
    <property type="entry name" value="FAAL/FAAC"/>
</dbReference>